<dbReference type="OrthoDB" id="428577at2759"/>
<feature type="region of interest" description="Disordered" evidence="1">
    <location>
        <begin position="13"/>
        <end position="49"/>
    </location>
</feature>
<dbReference type="Proteomes" id="UP000439903">
    <property type="component" value="Unassembled WGS sequence"/>
</dbReference>
<dbReference type="AlphaFoldDB" id="A0A8H3X1X1"/>
<evidence type="ECO:0000256" key="1">
    <source>
        <dbReference type="SAM" id="MobiDB-lite"/>
    </source>
</evidence>
<feature type="compositionally biased region" description="Basic and acidic residues" evidence="1">
    <location>
        <begin position="13"/>
        <end position="24"/>
    </location>
</feature>
<proteinExistence type="predicted"/>
<organism evidence="2 3">
    <name type="scientific">Gigaspora margarita</name>
    <dbReference type="NCBI Taxonomy" id="4874"/>
    <lineage>
        <taxon>Eukaryota</taxon>
        <taxon>Fungi</taxon>
        <taxon>Fungi incertae sedis</taxon>
        <taxon>Mucoromycota</taxon>
        <taxon>Glomeromycotina</taxon>
        <taxon>Glomeromycetes</taxon>
        <taxon>Diversisporales</taxon>
        <taxon>Gigasporaceae</taxon>
        <taxon>Gigaspora</taxon>
    </lineage>
</organism>
<protein>
    <submittedName>
        <fullName evidence="2">Ubiquitin domain-containing protein</fullName>
    </submittedName>
</protein>
<feature type="compositionally biased region" description="Basic and acidic residues" evidence="1">
    <location>
        <begin position="32"/>
        <end position="49"/>
    </location>
</feature>
<sequence length="179" mass="20858">MINLLNMVLKREHDAENDKPAEHDAENDENIDDKRTIKPADIDNEKNRNDVENVEHAEHDTKYDKKLIIKEQSNLLMIIGGAFNYFVLTNDYLDPRYDNDFSNQCDRPTLKCRNEPYKPPYGWKKIAINIKSKDAAENITKYGFDLSKGKHFAYGKGIYSIPDIKEAEFYAKQFFSSEL</sequence>
<accession>A0A8H3X1X1</accession>
<dbReference type="EMBL" id="WTPW01002411">
    <property type="protein sequence ID" value="KAF0382882.1"/>
    <property type="molecule type" value="Genomic_DNA"/>
</dbReference>
<dbReference type="PANTHER" id="PTHR36649">
    <property type="entry name" value="UBIQUITIN-LIKE DOMAIN-CONTAINING PROTEIN"/>
    <property type="match status" value="1"/>
</dbReference>
<gene>
    <name evidence="2" type="ORF">F8M41_011840</name>
</gene>
<dbReference type="PANTHER" id="PTHR36649:SF29">
    <property type="entry name" value="PARP CATALYTIC DOMAIN-CONTAINING PROTEIN-RELATED"/>
    <property type="match status" value="1"/>
</dbReference>
<evidence type="ECO:0000313" key="2">
    <source>
        <dbReference type="EMBL" id="KAF0382882.1"/>
    </source>
</evidence>
<evidence type="ECO:0000313" key="3">
    <source>
        <dbReference type="Proteomes" id="UP000439903"/>
    </source>
</evidence>
<comment type="caution">
    <text evidence="2">The sequence shown here is derived from an EMBL/GenBank/DDBJ whole genome shotgun (WGS) entry which is preliminary data.</text>
</comment>
<name>A0A8H3X1X1_GIGMA</name>
<keyword evidence="3" id="KW-1185">Reference proteome</keyword>
<reference evidence="2 3" key="1">
    <citation type="journal article" date="2019" name="Environ. Microbiol.">
        <title>At the nexus of three kingdoms: the genome of the mycorrhizal fungus Gigaspora margarita provides insights into plant, endobacterial and fungal interactions.</title>
        <authorList>
            <person name="Venice F."/>
            <person name="Ghignone S."/>
            <person name="Salvioli di Fossalunga A."/>
            <person name="Amselem J."/>
            <person name="Novero M."/>
            <person name="Xianan X."/>
            <person name="Sedzielewska Toro K."/>
            <person name="Morin E."/>
            <person name="Lipzen A."/>
            <person name="Grigoriev I.V."/>
            <person name="Henrissat B."/>
            <person name="Martin F.M."/>
            <person name="Bonfante P."/>
        </authorList>
    </citation>
    <scope>NUCLEOTIDE SEQUENCE [LARGE SCALE GENOMIC DNA]</scope>
    <source>
        <strain evidence="2 3">BEG34</strain>
    </source>
</reference>